<dbReference type="Gene3D" id="1.10.10.10">
    <property type="entry name" value="Winged helix-like DNA-binding domain superfamily/Winged helix DNA-binding domain"/>
    <property type="match status" value="1"/>
</dbReference>
<keyword evidence="5" id="KW-0472">Membrane</keyword>
<feature type="transmembrane region" description="Helical" evidence="5">
    <location>
        <begin position="214"/>
        <end position="236"/>
    </location>
</feature>
<dbReference type="PANTHER" id="PTHR44688">
    <property type="entry name" value="DNA-BINDING TRANSCRIPTIONAL ACTIVATOR DEVR_DOSR"/>
    <property type="match status" value="1"/>
</dbReference>
<dbReference type="GO" id="GO:0003677">
    <property type="term" value="F:DNA binding"/>
    <property type="evidence" value="ECO:0007669"/>
    <property type="project" value="UniProtKB-KW"/>
</dbReference>
<evidence type="ECO:0000256" key="3">
    <source>
        <dbReference type="ARBA" id="ARBA00023163"/>
    </source>
</evidence>
<gene>
    <name evidence="7" type="ORF">F8D48_07555</name>
</gene>
<reference evidence="7 8" key="1">
    <citation type="submission" date="2019-09" db="EMBL/GenBank/DDBJ databases">
        <title>Whole genome shotgun sequencing (WGS) of Ellagibacter isourolithinifaciens DSM 104140(T) and Adlercreutzia muris DSM 29508(T).</title>
        <authorList>
            <person name="Stoll D.A."/>
            <person name="Danylec N."/>
            <person name="Huch M."/>
        </authorList>
    </citation>
    <scope>NUCLEOTIDE SEQUENCE [LARGE SCALE GENOMIC DNA]</scope>
    <source>
        <strain evidence="7 8">DSM 29508</strain>
    </source>
</reference>
<dbReference type="RefSeq" id="WP_151430905.1">
    <property type="nucleotide sequence ID" value="NZ_JANJZI010000006.1"/>
</dbReference>
<dbReference type="InterPro" id="IPR036388">
    <property type="entry name" value="WH-like_DNA-bd_sf"/>
</dbReference>
<feature type="transmembrane region" description="Helical" evidence="5">
    <location>
        <begin position="360"/>
        <end position="379"/>
    </location>
</feature>
<evidence type="ECO:0000259" key="6">
    <source>
        <dbReference type="PROSITE" id="PS50043"/>
    </source>
</evidence>
<keyword evidence="5" id="KW-1133">Transmembrane helix</keyword>
<accession>A0A7C8FVC7</accession>
<dbReference type="GO" id="GO:0006355">
    <property type="term" value="P:regulation of DNA-templated transcription"/>
    <property type="evidence" value="ECO:0007669"/>
    <property type="project" value="InterPro"/>
</dbReference>
<keyword evidence="2" id="KW-0238">DNA-binding</keyword>
<feature type="transmembrane region" description="Helical" evidence="5">
    <location>
        <begin position="118"/>
        <end position="143"/>
    </location>
</feature>
<feature type="transmembrane region" description="Helical" evidence="5">
    <location>
        <begin position="302"/>
        <end position="322"/>
    </location>
</feature>
<feature type="region of interest" description="Disordered" evidence="4">
    <location>
        <begin position="395"/>
        <end position="424"/>
    </location>
</feature>
<feature type="transmembrane region" description="Helical" evidence="5">
    <location>
        <begin position="91"/>
        <end position="112"/>
    </location>
</feature>
<feature type="transmembrane region" description="Helical" evidence="5">
    <location>
        <begin position="329"/>
        <end position="348"/>
    </location>
</feature>
<dbReference type="InterPro" id="IPR016032">
    <property type="entry name" value="Sig_transdc_resp-reg_C-effctor"/>
</dbReference>
<dbReference type="PANTHER" id="PTHR44688:SF16">
    <property type="entry name" value="DNA-BINDING TRANSCRIPTIONAL ACTIVATOR DEVR_DOSR"/>
    <property type="match status" value="1"/>
</dbReference>
<sequence length="510" mass="52055">MGALNEQGASGAAQPGGLCGLRPRDGALAAFVATLFPVTPVLASFDQTAQFPVLADPFLIAALCAVLGSALALVIRSLVRGTVARPRSRATVTVAAVAYLLALLALPMLFRAPEPHRWAAMAAGIAAGAATPWLVAQWAAVAAAPMRASLARCAVVAVGASLAAWVLTLLPEGALVPAFDGLVLVGAVPLAFLSARDEGPREDAGPGTNQLGRLLSVTWLPLLGLGAYAFATNVVAHGAHTVVQTAFLGGGVAALVALGVSVRWGRAPLLPWSYRVLVPVMAALFVVLGACPAGTFPPGLSLAALYGFYLVLALIGCALFLAAVHSRELAADTVVGVPVAVAAAAALAGQLLSAVPGLDLAPWLTVLAALFVAVLLVFLGRTAWNELVTPRETAAEGEREAAAPLNGATAAPTTTSAPDSSPIAAESEAIAAEPTRRDALEARCAAVAAEAGLSPREAEVLVYLARGFTPAYIAKTLVLSISTVRTHVRNIYRKLGVGKREELIHLIDGE</sequence>
<evidence type="ECO:0000256" key="4">
    <source>
        <dbReference type="SAM" id="MobiDB-lite"/>
    </source>
</evidence>
<comment type="caution">
    <text evidence="7">The sequence shown here is derived from an EMBL/GenBank/DDBJ whole genome shotgun (WGS) entry which is preliminary data.</text>
</comment>
<feature type="transmembrane region" description="Helical" evidence="5">
    <location>
        <begin position="57"/>
        <end position="79"/>
    </location>
</feature>
<keyword evidence="3" id="KW-0804">Transcription</keyword>
<dbReference type="Proteomes" id="UP000479639">
    <property type="component" value="Unassembled WGS sequence"/>
</dbReference>
<proteinExistence type="predicted"/>
<dbReference type="InterPro" id="IPR000792">
    <property type="entry name" value="Tscrpt_reg_LuxR_C"/>
</dbReference>
<dbReference type="PROSITE" id="PS50043">
    <property type="entry name" value="HTH_LUXR_2"/>
    <property type="match status" value="1"/>
</dbReference>
<feature type="transmembrane region" description="Helical" evidence="5">
    <location>
        <begin position="276"/>
        <end position="296"/>
    </location>
</feature>
<keyword evidence="8" id="KW-1185">Reference proteome</keyword>
<dbReference type="SUPFAM" id="SSF46894">
    <property type="entry name" value="C-terminal effector domain of the bipartite response regulators"/>
    <property type="match status" value="1"/>
</dbReference>
<evidence type="ECO:0000256" key="2">
    <source>
        <dbReference type="ARBA" id="ARBA00023125"/>
    </source>
</evidence>
<dbReference type="PRINTS" id="PR00038">
    <property type="entry name" value="HTHLUXR"/>
</dbReference>
<evidence type="ECO:0000313" key="7">
    <source>
        <dbReference type="EMBL" id="KAB1645884.1"/>
    </source>
</evidence>
<dbReference type="AlphaFoldDB" id="A0A7C8FVC7"/>
<feature type="transmembrane region" description="Helical" evidence="5">
    <location>
        <begin position="174"/>
        <end position="193"/>
    </location>
</feature>
<feature type="domain" description="HTH luxR-type" evidence="6">
    <location>
        <begin position="446"/>
        <end position="510"/>
    </location>
</feature>
<keyword evidence="1" id="KW-0805">Transcription regulation</keyword>
<dbReference type="SMART" id="SM00421">
    <property type="entry name" value="HTH_LUXR"/>
    <property type="match status" value="1"/>
</dbReference>
<evidence type="ECO:0000256" key="5">
    <source>
        <dbReference type="SAM" id="Phobius"/>
    </source>
</evidence>
<keyword evidence="5" id="KW-0812">Transmembrane</keyword>
<name>A0A7C8FVC7_9ACTN</name>
<organism evidence="7 8">
    <name type="scientific">Adlercreutzia muris</name>
    <dbReference type="NCBI Taxonomy" id="1796610"/>
    <lineage>
        <taxon>Bacteria</taxon>
        <taxon>Bacillati</taxon>
        <taxon>Actinomycetota</taxon>
        <taxon>Coriobacteriia</taxon>
        <taxon>Eggerthellales</taxon>
        <taxon>Eggerthellaceae</taxon>
        <taxon>Adlercreutzia</taxon>
    </lineage>
</organism>
<evidence type="ECO:0000313" key="8">
    <source>
        <dbReference type="Proteomes" id="UP000479639"/>
    </source>
</evidence>
<protein>
    <submittedName>
        <fullName evidence="7">Helix-turn-helix transcriptional regulator</fullName>
    </submittedName>
</protein>
<feature type="transmembrane region" description="Helical" evidence="5">
    <location>
        <begin position="242"/>
        <end position="264"/>
    </location>
</feature>
<dbReference type="EMBL" id="WAJS01000021">
    <property type="protein sequence ID" value="KAB1645884.1"/>
    <property type="molecule type" value="Genomic_DNA"/>
</dbReference>
<dbReference type="Pfam" id="PF00196">
    <property type="entry name" value="GerE"/>
    <property type="match status" value="1"/>
</dbReference>
<dbReference type="CDD" id="cd06170">
    <property type="entry name" value="LuxR_C_like"/>
    <property type="match status" value="1"/>
</dbReference>
<feature type="compositionally biased region" description="Low complexity" evidence="4">
    <location>
        <begin position="402"/>
        <end position="424"/>
    </location>
</feature>
<feature type="transmembrane region" description="Helical" evidence="5">
    <location>
        <begin position="150"/>
        <end position="168"/>
    </location>
</feature>
<evidence type="ECO:0000256" key="1">
    <source>
        <dbReference type="ARBA" id="ARBA00023015"/>
    </source>
</evidence>